<protein>
    <submittedName>
        <fullName evidence="1">13035_t:CDS:1</fullName>
    </submittedName>
</protein>
<gene>
    <name evidence="1" type="ORF">RPERSI_LOCUS3853</name>
</gene>
<accession>A0ACA9LSS4</accession>
<organism evidence="1 2">
    <name type="scientific">Racocetra persica</name>
    <dbReference type="NCBI Taxonomy" id="160502"/>
    <lineage>
        <taxon>Eukaryota</taxon>
        <taxon>Fungi</taxon>
        <taxon>Fungi incertae sedis</taxon>
        <taxon>Mucoromycota</taxon>
        <taxon>Glomeromycotina</taxon>
        <taxon>Glomeromycetes</taxon>
        <taxon>Diversisporales</taxon>
        <taxon>Gigasporaceae</taxon>
        <taxon>Racocetra</taxon>
    </lineage>
</organism>
<sequence>MNYKCSIDSMSAIALMKSNLDKIIAMKYPTFEIYKEAEENDVESEGIEDYLIVQDENTDIIMNNTDFIRENSAVSKLNEYEISASNTNIAISSEDIPKNTTFNTWEEVEMFFMDYSIRNGFSIKKYRVEHTKIGVILKRTFSCEFSEKYKPNKIAENDAQIKLTTIANIHNHNLIPETRKFGIKYRSLSDEALKEVELMTKYRNLSITSQRNILRAPRDDDIIFNVRKVALNQDANNYTIPIRKSVTKLVTASFAKKKIYKRNQYGKFWGLARKATQLAVDNDDNEIVQFLTTYINRKKNEQMNKRILEQSAVTIQKDNQCDEQHTTNLNTGEVLQNDSELAQESEESESTVTELAVNLVKVQNPSKQKHKRGESSIRRSYKCRTCGQLGHNSAFHKNEAKSHKTVAR</sequence>
<evidence type="ECO:0000313" key="2">
    <source>
        <dbReference type="Proteomes" id="UP000789920"/>
    </source>
</evidence>
<comment type="caution">
    <text evidence="1">The sequence shown here is derived from an EMBL/GenBank/DDBJ whole genome shotgun (WGS) entry which is preliminary data.</text>
</comment>
<proteinExistence type="predicted"/>
<dbReference type="EMBL" id="CAJVQC010005039">
    <property type="protein sequence ID" value="CAG8548345.1"/>
    <property type="molecule type" value="Genomic_DNA"/>
</dbReference>
<evidence type="ECO:0000313" key="1">
    <source>
        <dbReference type="EMBL" id="CAG8548345.1"/>
    </source>
</evidence>
<keyword evidence="2" id="KW-1185">Reference proteome</keyword>
<name>A0ACA9LSS4_9GLOM</name>
<feature type="non-terminal residue" evidence="1">
    <location>
        <position position="408"/>
    </location>
</feature>
<reference evidence="1" key="1">
    <citation type="submission" date="2021-06" db="EMBL/GenBank/DDBJ databases">
        <authorList>
            <person name="Kallberg Y."/>
            <person name="Tangrot J."/>
            <person name="Rosling A."/>
        </authorList>
    </citation>
    <scope>NUCLEOTIDE SEQUENCE</scope>
    <source>
        <strain evidence="1">MA461A</strain>
    </source>
</reference>
<dbReference type="Proteomes" id="UP000789920">
    <property type="component" value="Unassembled WGS sequence"/>
</dbReference>